<comment type="caution">
    <text evidence="1">The sequence shown here is derived from an EMBL/GenBank/DDBJ whole genome shotgun (WGS) entry which is preliminary data.</text>
</comment>
<evidence type="ECO:0008006" key="3">
    <source>
        <dbReference type="Google" id="ProtNLM"/>
    </source>
</evidence>
<reference evidence="1" key="2">
    <citation type="submission" date="2022-01" db="EMBL/GenBank/DDBJ databases">
        <authorList>
            <person name="Yamashiro T."/>
            <person name="Shiraishi A."/>
            <person name="Satake H."/>
            <person name="Nakayama K."/>
        </authorList>
    </citation>
    <scope>NUCLEOTIDE SEQUENCE</scope>
</reference>
<protein>
    <recommendedName>
        <fullName evidence="3">Retrovirus-related Pol polyprotein from transposon TNT 1-94</fullName>
    </recommendedName>
</protein>
<gene>
    <name evidence="1" type="ORF">Tco_0954442</name>
</gene>
<dbReference type="EMBL" id="BQNB010015925">
    <property type="protein sequence ID" value="GJT45727.1"/>
    <property type="molecule type" value="Genomic_DNA"/>
</dbReference>
<sequence>MSKQCTKPKRKWDDSWFKDKVLLVQAQANGQILHEEELAFLADPRIAEGQSTQTVITHNSAYQADDLDAYDSDCDELNTAKVDLMANLSHYGSDALVEVNNQDNMDNYMINQAVQAILSSEQSSVVNHSEAEITSDSNIIPYSQYATELQLEVNSMNSSDPSPSCRPTKVEVPKELPKVSMVNTSLKKLKHHLPGFDVVVKERTTTTVITEGSWGV</sequence>
<reference evidence="1" key="1">
    <citation type="journal article" date="2022" name="Int. J. Mol. Sci.">
        <title>Draft Genome of Tanacetum Coccineum: Genomic Comparison of Closely Related Tanacetum-Family Plants.</title>
        <authorList>
            <person name="Yamashiro T."/>
            <person name="Shiraishi A."/>
            <person name="Nakayama K."/>
            <person name="Satake H."/>
        </authorList>
    </citation>
    <scope>NUCLEOTIDE SEQUENCE</scope>
</reference>
<organism evidence="1 2">
    <name type="scientific">Tanacetum coccineum</name>
    <dbReference type="NCBI Taxonomy" id="301880"/>
    <lineage>
        <taxon>Eukaryota</taxon>
        <taxon>Viridiplantae</taxon>
        <taxon>Streptophyta</taxon>
        <taxon>Embryophyta</taxon>
        <taxon>Tracheophyta</taxon>
        <taxon>Spermatophyta</taxon>
        <taxon>Magnoliopsida</taxon>
        <taxon>eudicotyledons</taxon>
        <taxon>Gunneridae</taxon>
        <taxon>Pentapetalae</taxon>
        <taxon>asterids</taxon>
        <taxon>campanulids</taxon>
        <taxon>Asterales</taxon>
        <taxon>Asteraceae</taxon>
        <taxon>Asteroideae</taxon>
        <taxon>Anthemideae</taxon>
        <taxon>Anthemidinae</taxon>
        <taxon>Tanacetum</taxon>
    </lineage>
</organism>
<evidence type="ECO:0000313" key="1">
    <source>
        <dbReference type="EMBL" id="GJT45727.1"/>
    </source>
</evidence>
<evidence type="ECO:0000313" key="2">
    <source>
        <dbReference type="Proteomes" id="UP001151760"/>
    </source>
</evidence>
<proteinExistence type="predicted"/>
<keyword evidence="2" id="KW-1185">Reference proteome</keyword>
<accession>A0ABQ5E383</accession>
<name>A0ABQ5E383_9ASTR</name>
<dbReference type="Proteomes" id="UP001151760">
    <property type="component" value="Unassembled WGS sequence"/>
</dbReference>